<protein>
    <submittedName>
        <fullName evidence="1">Uncharacterized protein</fullName>
    </submittedName>
</protein>
<sequence>MKKKRLGFLQITSFNWRTLARFWALVRACTAGLLRLNGSLKSPMVEGMDQSKIRMCRTLSRLQETERGFVSPFRSSPPEERRARGKRRQRREDRRLGYKERRRVSFRPIGGRRLWGGENERMERYGNQRLLRV</sequence>
<accession>A0A444EZK4</accession>
<gene>
    <name evidence="1" type="ORF">B296_00024310</name>
</gene>
<reference evidence="1 2" key="1">
    <citation type="journal article" date="2014" name="Agronomy (Basel)">
        <title>A Draft Genome Sequence for Ensete ventricosum, the Drought-Tolerant Tree Against Hunger.</title>
        <authorList>
            <person name="Harrison J."/>
            <person name="Moore K.A."/>
            <person name="Paszkiewicz K."/>
            <person name="Jones T."/>
            <person name="Grant M."/>
            <person name="Ambacheew D."/>
            <person name="Muzemil S."/>
            <person name="Studholme D.J."/>
        </authorList>
    </citation>
    <scope>NUCLEOTIDE SEQUENCE [LARGE SCALE GENOMIC DNA]</scope>
</reference>
<dbReference type="AlphaFoldDB" id="A0A444EZK4"/>
<evidence type="ECO:0000313" key="2">
    <source>
        <dbReference type="Proteomes" id="UP000287651"/>
    </source>
</evidence>
<dbReference type="Proteomes" id="UP000287651">
    <property type="component" value="Unassembled WGS sequence"/>
</dbReference>
<name>A0A444EZK4_ENSVE</name>
<comment type="caution">
    <text evidence="1">The sequence shown here is derived from an EMBL/GenBank/DDBJ whole genome shotgun (WGS) entry which is preliminary data.</text>
</comment>
<dbReference type="EMBL" id="AMZH03007081">
    <property type="protein sequence ID" value="RRT62210.1"/>
    <property type="molecule type" value="Genomic_DNA"/>
</dbReference>
<evidence type="ECO:0000313" key="1">
    <source>
        <dbReference type="EMBL" id="RRT62210.1"/>
    </source>
</evidence>
<proteinExistence type="predicted"/>
<organism evidence="1 2">
    <name type="scientific">Ensete ventricosum</name>
    <name type="common">Abyssinian banana</name>
    <name type="synonym">Musa ensete</name>
    <dbReference type="NCBI Taxonomy" id="4639"/>
    <lineage>
        <taxon>Eukaryota</taxon>
        <taxon>Viridiplantae</taxon>
        <taxon>Streptophyta</taxon>
        <taxon>Embryophyta</taxon>
        <taxon>Tracheophyta</taxon>
        <taxon>Spermatophyta</taxon>
        <taxon>Magnoliopsida</taxon>
        <taxon>Liliopsida</taxon>
        <taxon>Zingiberales</taxon>
        <taxon>Musaceae</taxon>
        <taxon>Ensete</taxon>
    </lineage>
</organism>